<feature type="transmembrane region" description="Helical" evidence="6">
    <location>
        <begin position="283"/>
        <end position="305"/>
    </location>
</feature>
<dbReference type="PANTHER" id="PTHR23505">
    <property type="entry name" value="SPINSTER"/>
    <property type="match status" value="1"/>
</dbReference>
<proteinExistence type="predicted"/>
<evidence type="ECO:0000256" key="6">
    <source>
        <dbReference type="SAM" id="Phobius"/>
    </source>
</evidence>
<comment type="subcellular location">
    <subcellularLocation>
        <location evidence="1">Membrane</location>
        <topology evidence="1">Multi-pass membrane protein</topology>
    </subcellularLocation>
</comment>
<reference evidence="8" key="1">
    <citation type="journal article" date="2014" name="Front. Microbiol.">
        <title>High frequency of phylogenetically diverse reductive dehalogenase-homologous genes in deep subseafloor sedimentary metagenomes.</title>
        <authorList>
            <person name="Kawai M."/>
            <person name="Futagami T."/>
            <person name="Toyoda A."/>
            <person name="Takaki Y."/>
            <person name="Nishi S."/>
            <person name="Hori S."/>
            <person name="Arai W."/>
            <person name="Tsubouchi T."/>
            <person name="Morono Y."/>
            <person name="Uchiyama I."/>
            <person name="Ito T."/>
            <person name="Fujiyama A."/>
            <person name="Inagaki F."/>
            <person name="Takami H."/>
        </authorList>
    </citation>
    <scope>NUCLEOTIDE SEQUENCE</scope>
    <source>
        <strain evidence="8">Expedition CK06-06</strain>
    </source>
</reference>
<dbReference type="InterPro" id="IPR020846">
    <property type="entry name" value="MFS_dom"/>
</dbReference>
<accession>X1B0S4</accession>
<keyword evidence="3 6" id="KW-0812">Transmembrane</keyword>
<feature type="transmembrane region" description="Helical" evidence="6">
    <location>
        <begin position="153"/>
        <end position="171"/>
    </location>
</feature>
<protein>
    <recommendedName>
        <fullName evidence="7">Major facilitator superfamily (MFS) profile domain-containing protein</fullName>
    </recommendedName>
</protein>
<feature type="transmembrane region" description="Helical" evidence="6">
    <location>
        <begin position="311"/>
        <end position="335"/>
    </location>
</feature>
<dbReference type="Gene3D" id="1.20.1250.20">
    <property type="entry name" value="MFS general substrate transporter like domains"/>
    <property type="match status" value="1"/>
</dbReference>
<feature type="non-terminal residue" evidence="8">
    <location>
        <position position="337"/>
    </location>
</feature>
<feature type="transmembrane region" description="Helical" evidence="6">
    <location>
        <begin position="62"/>
        <end position="79"/>
    </location>
</feature>
<feature type="domain" description="Major facilitator superfamily (MFS) profile" evidence="7">
    <location>
        <begin position="1"/>
        <end position="337"/>
    </location>
</feature>
<keyword evidence="5 6" id="KW-0472">Membrane</keyword>
<organism evidence="8">
    <name type="scientific">marine sediment metagenome</name>
    <dbReference type="NCBI Taxonomy" id="412755"/>
    <lineage>
        <taxon>unclassified sequences</taxon>
        <taxon>metagenomes</taxon>
        <taxon>ecological metagenomes</taxon>
    </lineage>
</organism>
<dbReference type="PANTHER" id="PTHR23505:SF79">
    <property type="entry name" value="PROTEIN SPINSTER"/>
    <property type="match status" value="1"/>
</dbReference>
<keyword evidence="4 6" id="KW-1133">Transmembrane helix</keyword>
<evidence type="ECO:0000256" key="3">
    <source>
        <dbReference type="ARBA" id="ARBA00022692"/>
    </source>
</evidence>
<evidence type="ECO:0000256" key="4">
    <source>
        <dbReference type="ARBA" id="ARBA00022989"/>
    </source>
</evidence>
<evidence type="ECO:0000313" key="8">
    <source>
        <dbReference type="EMBL" id="GAG65601.1"/>
    </source>
</evidence>
<evidence type="ECO:0000259" key="7">
    <source>
        <dbReference type="PROSITE" id="PS50850"/>
    </source>
</evidence>
<feature type="transmembrane region" description="Helical" evidence="6">
    <location>
        <begin position="85"/>
        <end position="105"/>
    </location>
</feature>
<comment type="caution">
    <text evidence="8">The sequence shown here is derived from an EMBL/GenBank/DDBJ whole genome shotgun (WGS) entry which is preliminary data.</text>
</comment>
<gene>
    <name evidence="8" type="ORF">S01H4_14944</name>
</gene>
<name>X1B0S4_9ZZZZ</name>
<dbReference type="InterPro" id="IPR011701">
    <property type="entry name" value="MFS"/>
</dbReference>
<dbReference type="PROSITE" id="PS50850">
    <property type="entry name" value="MFS"/>
    <property type="match status" value="1"/>
</dbReference>
<dbReference type="SUPFAM" id="SSF103473">
    <property type="entry name" value="MFS general substrate transporter"/>
    <property type="match status" value="1"/>
</dbReference>
<feature type="transmembrane region" description="Helical" evidence="6">
    <location>
        <begin position="26"/>
        <end position="50"/>
    </location>
</feature>
<evidence type="ECO:0000256" key="5">
    <source>
        <dbReference type="ARBA" id="ARBA00023136"/>
    </source>
</evidence>
<dbReference type="InterPro" id="IPR036259">
    <property type="entry name" value="MFS_trans_sf"/>
</dbReference>
<dbReference type="GO" id="GO:0022857">
    <property type="term" value="F:transmembrane transporter activity"/>
    <property type="evidence" value="ECO:0007669"/>
    <property type="project" value="InterPro"/>
</dbReference>
<dbReference type="GO" id="GO:0016020">
    <property type="term" value="C:membrane"/>
    <property type="evidence" value="ECO:0007669"/>
    <property type="project" value="UniProtKB-SubCell"/>
</dbReference>
<feature type="transmembrane region" description="Helical" evidence="6">
    <location>
        <begin position="212"/>
        <end position="236"/>
    </location>
</feature>
<dbReference type="AlphaFoldDB" id="X1B0S4"/>
<evidence type="ECO:0000256" key="1">
    <source>
        <dbReference type="ARBA" id="ARBA00004141"/>
    </source>
</evidence>
<dbReference type="InterPro" id="IPR044770">
    <property type="entry name" value="MFS_spinster-like"/>
</dbReference>
<evidence type="ECO:0000256" key="2">
    <source>
        <dbReference type="ARBA" id="ARBA00022448"/>
    </source>
</evidence>
<keyword evidence="2" id="KW-0813">Transport</keyword>
<dbReference type="EMBL" id="BART01006550">
    <property type="protein sequence ID" value="GAG65601.1"/>
    <property type="molecule type" value="Genomic_DNA"/>
</dbReference>
<sequence>MIFFCAGILPVNIDNLLTYLPNTTKFGIGIVSAASLIIGIISILVFGYYGDKISERTSRKKIFIYTNFVWVFTFGLASLSLNFFYYFFFIIVGAIGTGAFLPLGFSMIGDFYSPKDRGKKYGMMSFSLTLGAGMGIIFGGLLGSYAGPFGWRIAYGVGFIFGLFTLIFYTFSAIEPERLRSEPEFENFKGEINYNYKITYSNLKQLFRTRSVGGILISVLCSGIANATLGIWAIFYLTTKINGTDAELIVTTIYILAGSGALLGSIIGGRLGDRYFRSGKLKGRVIVSLIGLIVGISLLLAFYLIPFYTETMLQIVFSWIFFVIIGYLGFFFVAFSS</sequence>
<feature type="transmembrane region" description="Helical" evidence="6">
    <location>
        <begin position="248"/>
        <end position="271"/>
    </location>
</feature>
<feature type="transmembrane region" description="Helical" evidence="6">
    <location>
        <begin position="126"/>
        <end position="147"/>
    </location>
</feature>
<dbReference type="Pfam" id="PF07690">
    <property type="entry name" value="MFS_1"/>
    <property type="match status" value="1"/>
</dbReference>